<feature type="transmembrane region" description="Helical" evidence="1">
    <location>
        <begin position="12"/>
        <end position="35"/>
    </location>
</feature>
<keyword evidence="1" id="KW-1133">Transmembrane helix</keyword>
<accession>A0AAD7BLD1</accession>
<gene>
    <name evidence="3" type="ORF">FB45DRAFT_1060836</name>
</gene>
<evidence type="ECO:0000256" key="1">
    <source>
        <dbReference type="SAM" id="Phobius"/>
    </source>
</evidence>
<dbReference type="AlphaFoldDB" id="A0AAD7BLD1"/>
<evidence type="ECO:0000313" key="3">
    <source>
        <dbReference type="EMBL" id="KAJ7624568.1"/>
    </source>
</evidence>
<protein>
    <recommendedName>
        <fullName evidence="2">DUF6534 domain-containing protein</fullName>
    </recommendedName>
</protein>
<dbReference type="Proteomes" id="UP001221142">
    <property type="component" value="Unassembled WGS sequence"/>
</dbReference>
<dbReference type="PANTHER" id="PTHR40465">
    <property type="entry name" value="CHROMOSOME 1, WHOLE GENOME SHOTGUN SEQUENCE"/>
    <property type="match status" value="1"/>
</dbReference>
<keyword evidence="1" id="KW-0812">Transmembrane</keyword>
<dbReference type="InterPro" id="IPR045339">
    <property type="entry name" value="DUF6534"/>
</dbReference>
<feature type="transmembrane region" description="Helical" evidence="1">
    <location>
        <begin position="157"/>
        <end position="180"/>
    </location>
</feature>
<comment type="caution">
    <text evidence="3">The sequence shown here is derived from an EMBL/GenBank/DDBJ whole genome shotgun (WGS) entry which is preliminary data.</text>
</comment>
<feature type="domain" description="DUF6534" evidence="2">
    <location>
        <begin position="164"/>
        <end position="250"/>
    </location>
</feature>
<evidence type="ECO:0000313" key="4">
    <source>
        <dbReference type="Proteomes" id="UP001221142"/>
    </source>
</evidence>
<name>A0AAD7BLD1_9AGAR</name>
<feature type="transmembrane region" description="Helical" evidence="1">
    <location>
        <begin position="117"/>
        <end position="137"/>
    </location>
</feature>
<dbReference type="Pfam" id="PF20152">
    <property type="entry name" value="DUF6534"/>
    <property type="match status" value="1"/>
</dbReference>
<proteinExistence type="predicted"/>
<feature type="transmembrane region" description="Helical" evidence="1">
    <location>
        <begin position="201"/>
        <end position="221"/>
    </location>
</feature>
<feature type="transmembrane region" description="Helical" evidence="1">
    <location>
        <begin position="47"/>
        <end position="68"/>
    </location>
</feature>
<evidence type="ECO:0000259" key="2">
    <source>
        <dbReference type="Pfam" id="PF20152"/>
    </source>
</evidence>
<keyword evidence="4" id="KW-1185">Reference proteome</keyword>
<keyword evidence="1" id="KW-0472">Membrane</keyword>
<dbReference type="EMBL" id="JARKIF010000013">
    <property type="protein sequence ID" value="KAJ7624568.1"/>
    <property type="molecule type" value="Genomic_DNA"/>
</dbReference>
<dbReference type="PANTHER" id="PTHR40465:SF1">
    <property type="entry name" value="DUF6534 DOMAIN-CONTAINING PROTEIN"/>
    <property type="match status" value="1"/>
</dbReference>
<organism evidence="3 4">
    <name type="scientific">Roridomyces roridus</name>
    <dbReference type="NCBI Taxonomy" id="1738132"/>
    <lineage>
        <taxon>Eukaryota</taxon>
        <taxon>Fungi</taxon>
        <taxon>Dikarya</taxon>
        <taxon>Basidiomycota</taxon>
        <taxon>Agaricomycotina</taxon>
        <taxon>Agaricomycetes</taxon>
        <taxon>Agaricomycetidae</taxon>
        <taxon>Agaricales</taxon>
        <taxon>Marasmiineae</taxon>
        <taxon>Mycenaceae</taxon>
        <taxon>Roridomyces</taxon>
    </lineage>
</organism>
<reference evidence="3" key="1">
    <citation type="submission" date="2023-03" db="EMBL/GenBank/DDBJ databases">
        <title>Massive genome expansion in bonnet fungi (Mycena s.s.) driven by repeated elements and novel gene families across ecological guilds.</title>
        <authorList>
            <consortium name="Lawrence Berkeley National Laboratory"/>
            <person name="Harder C.B."/>
            <person name="Miyauchi S."/>
            <person name="Viragh M."/>
            <person name="Kuo A."/>
            <person name="Thoen E."/>
            <person name="Andreopoulos B."/>
            <person name="Lu D."/>
            <person name="Skrede I."/>
            <person name="Drula E."/>
            <person name="Henrissat B."/>
            <person name="Morin E."/>
            <person name="Kohler A."/>
            <person name="Barry K."/>
            <person name="LaButti K."/>
            <person name="Morin E."/>
            <person name="Salamov A."/>
            <person name="Lipzen A."/>
            <person name="Mereny Z."/>
            <person name="Hegedus B."/>
            <person name="Baldrian P."/>
            <person name="Stursova M."/>
            <person name="Weitz H."/>
            <person name="Taylor A."/>
            <person name="Grigoriev I.V."/>
            <person name="Nagy L.G."/>
            <person name="Martin F."/>
            <person name="Kauserud H."/>
        </authorList>
    </citation>
    <scope>NUCLEOTIDE SEQUENCE</scope>
    <source>
        <strain evidence="3">9284</strain>
    </source>
</reference>
<sequence length="381" mass="41414">MAGSGVELLFGTMLIGVLLSTALFGVFAVQMLAYFQGFKKDSPWIRYFVLYIFIAEVANLIFEIGIIYEPLIIRYGSPEALVTSPRLLPADAVSIVSVSTPIQFFTAWRISVITGSFILPSLICLLSVVSFDGAVFVTSFTVIRPDFQQFQSFSDVVAVWLFSSAICDILIAVILTYSLWTRKTGSSAVDGQINRIIRLSVQTGSITAAAALLDVILFLSFPTTTAQFIPDFTLSKLYSISLLSTLNARTRGKVGDAERVPNALFKDSSFANTTFQVQTQQMPTGATNTMIPMTLPTASNPNIFGRSQPTVDFELVSPPAKSLSHTRSESLFSPTGGRTVAIGIETQSSTETLVGGSELRLAVDARKPSRDPKSRVPPLRF</sequence>